<keyword evidence="2" id="KW-0732">Signal</keyword>
<proteinExistence type="predicted"/>
<sequence>MKQHVDSLALCAMLAAMPALGGCAVTDAVAAHRAQHALIGLREVDLVACLGSPDQHSSFPGTDVLTWYTASSSAVSLAPPIVGGISLSFGGNCHITARADDGIVTNVLYSGEKNALFATDAFCSPAVKTCLGYLDAHPPQRPATGNRIDASAPTSAAQQPVAAGAVSAAPQPGVSHASMPSNTPSPAPN</sequence>
<feature type="signal peptide" evidence="2">
    <location>
        <begin position="1"/>
        <end position="21"/>
    </location>
</feature>
<dbReference type="RefSeq" id="WP_138325791.1">
    <property type="nucleotide sequence ID" value="NZ_VCDI01000003.1"/>
</dbReference>
<evidence type="ECO:0000256" key="1">
    <source>
        <dbReference type="SAM" id="MobiDB-lite"/>
    </source>
</evidence>
<protein>
    <submittedName>
        <fullName evidence="3">Uncharacterized protein</fullName>
    </submittedName>
</protein>
<accession>A0A5R9J5U4</accession>
<dbReference type="OrthoDB" id="7281338at2"/>
<evidence type="ECO:0000313" key="4">
    <source>
        <dbReference type="Proteomes" id="UP000305654"/>
    </source>
</evidence>
<evidence type="ECO:0000256" key="2">
    <source>
        <dbReference type="SAM" id="SignalP"/>
    </source>
</evidence>
<dbReference type="AlphaFoldDB" id="A0A5R9J5U4"/>
<organism evidence="3 4">
    <name type="scientific">Lichenicoccus roseus</name>
    <dbReference type="NCBI Taxonomy" id="2683649"/>
    <lineage>
        <taxon>Bacteria</taxon>
        <taxon>Pseudomonadati</taxon>
        <taxon>Pseudomonadota</taxon>
        <taxon>Alphaproteobacteria</taxon>
        <taxon>Acetobacterales</taxon>
        <taxon>Acetobacteraceae</taxon>
        <taxon>Lichenicoccus</taxon>
    </lineage>
</organism>
<dbReference type="Proteomes" id="UP000305654">
    <property type="component" value="Unassembled WGS sequence"/>
</dbReference>
<reference evidence="3 4" key="1">
    <citation type="submission" date="2019-05" db="EMBL/GenBank/DDBJ databases">
        <authorList>
            <person name="Pankratov T."/>
            <person name="Grouzdev D."/>
        </authorList>
    </citation>
    <scope>NUCLEOTIDE SEQUENCE [LARGE SCALE GENOMIC DNA]</scope>
    <source>
        <strain evidence="3 4">KEBCLARHB70R</strain>
    </source>
</reference>
<name>A0A5R9J5U4_9PROT</name>
<dbReference type="PROSITE" id="PS51257">
    <property type="entry name" value="PROKAR_LIPOPROTEIN"/>
    <property type="match status" value="1"/>
</dbReference>
<gene>
    <name evidence="3" type="ORF">FE263_09575</name>
</gene>
<feature type="chain" id="PRO_5024315837" evidence="2">
    <location>
        <begin position="22"/>
        <end position="189"/>
    </location>
</feature>
<evidence type="ECO:0000313" key="3">
    <source>
        <dbReference type="EMBL" id="TLU72329.1"/>
    </source>
</evidence>
<feature type="region of interest" description="Disordered" evidence="1">
    <location>
        <begin position="141"/>
        <end position="189"/>
    </location>
</feature>
<comment type="caution">
    <text evidence="3">The sequence shown here is derived from an EMBL/GenBank/DDBJ whole genome shotgun (WGS) entry which is preliminary data.</text>
</comment>
<dbReference type="EMBL" id="VCDI01000003">
    <property type="protein sequence ID" value="TLU72329.1"/>
    <property type="molecule type" value="Genomic_DNA"/>
</dbReference>
<keyword evidence="4" id="KW-1185">Reference proteome</keyword>